<reference evidence="1" key="1">
    <citation type="submission" date="2023-03" db="EMBL/GenBank/DDBJ databases">
        <title>Chromosome-level genomes of two armyworms, Mythimna separata and Mythimna loreyi, provide insights into the biosynthesis and reception of sex pheromones.</title>
        <authorList>
            <person name="Zhao H."/>
        </authorList>
    </citation>
    <scope>NUCLEOTIDE SEQUENCE</scope>
    <source>
        <strain evidence="1">BeijingLab</strain>
    </source>
</reference>
<accession>A0ACC2Q6Q8</accession>
<proteinExistence type="predicted"/>
<dbReference type="EMBL" id="CM056801">
    <property type="protein sequence ID" value="KAJ8708877.1"/>
    <property type="molecule type" value="Genomic_DNA"/>
</dbReference>
<organism evidence="1 2">
    <name type="scientific">Mythimna loreyi</name>
    <dbReference type="NCBI Taxonomy" id="667449"/>
    <lineage>
        <taxon>Eukaryota</taxon>
        <taxon>Metazoa</taxon>
        <taxon>Ecdysozoa</taxon>
        <taxon>Arthropoda</taxon>
        <taxon>Hexapoda</taxon>
        <taxon>Insecta</taxon>
        <taxon>Pterygota</taxon>
        <taxon>Neoptera</taxon>
        <taxon>Endopterygota</taxon>
        <taxon>Lepidoptera</taxon>
        <taxon>Glossata</taxon>
        <taxon>Ditrysia</taxon>
        <taxon>Noctuoidea</taxon>
        <taxon>Noctuidae</taxon>
        <taxon>Noctuinae</taxon>
        <taxon>Hadenini</taxon>
        <taxon>Mythimna</taxon>
    </lineage>
</organism>
<comment type="caution">
    <text evidence="1">The sequence shown here is derived from an EMBL/GenBank/DDBJ whole genome shotgun (WGS) entry which is preliminary data.</text>
</comment>
<dbReference type="Proteomes" id="UP001231649">
    <property type="component" value="Chromosome 25"/>
</dbReference>
<gene>
    <name evidence="1" type="ORF">PYW08_010259</name>
</gene>
<protein>
    <submittedName>
        <fullName evidence="1">Uncharacterized protein</fullName>
    </submittedName>
</protein>
<sequence length="243" mass="27126">MDSEKGILVHVFTFIFEKFFNTEGHNRLVRPVHEMSTEELSQPTFGDRITSVLENTTTIPQNGPTNGPATTIHVVNPSGLEKCLWVALGGIAVLILMAFFMKLGKPIRRVRRHLSNTRTSPEDPGASLDMGSNARLVDANEPGPYYNDPPPPYIECITMNQCDGEEPPPRYSASFEDYKNVEPQVHTRQKHNAQDALSENAVRVELIAKKDDIVRGKKTELVFDNGRIVERQLSLSTILNIGS</sequence>
<name>A0ACC2Q6Q8_9NEOP</name>
<evidence type="ECO:0000313" key="2">
    <source>
        <dbReference type="Proteomes" id="UP001231649"/>
    </source>
</evidence>
<keyword evidence="2" id="KW-1185">Reference proteome</keyword>
<evidence type="ECO:0000313" key="1">
    <source>
        <dbReference type="EMBL" id="KAJ8708877.1"/>
    </source>
</evidence>